<dbReference type="InterPro" id="IPR055472">
    <property type="entry name" value="DUF7044"/>
</dbReference>
<evidence type="ECO:0008006" key="6">
    <source>
        <dbReference type="Google" id="ProtNLM"/>
    </source>
</evidence>
<name>A0AAQ4EF35_AMBAM</name>
<dbReference type="GO" id="GO:0061909">
    <property type="term" value="P:autophagosome-lysosome fusion"/>
    <property type="evidence" value="ECO:0007669"/>
    <property type="project" value="TreeGrafter"/>
</dbReference>
<evidence type="ECO:0000313" key="4">
    <source>
        <dbReference type="EMBL" id="KAK8773415.1"/>
    </source>
</evidence>
<feature type="domain" description="DUF7042" evidence="2">
    <location>
        <begin position="125"/>
        <end position="249"/>
    </location>
</feature>
<dbReference type="Proteomes" id="UP001321473">
    <property type="component" value="Unassembled WGS sequence"/>
</dbReference>
<accession>A0AAQ4EF35</accession>
<organism evidence="4 5">
    <name type="scientific">Amblyomma americanum</name>
    <name type="common">Lone star tick</name>
    <dbReference type="NCBI Taxonomy" id="6943"/>
    <lineage>
        <taxon>Eukaryota</taxon>
        <taxon>Metazoa</taxon>
        <taxon>Ecdysozoa</taxon>
        <taxon>Arthropoda</taxon>
        <taxon>Chelicerata</taxon>
        <taxon>Arachnida</taxon>
        <taxon>Acari</taxon>
        <taxon>Parasitiformes</taxon>
        <taxon>Ixodida</taxon>
        <taxon>Ixodoidea</taxon>
        <taxon>Ixodidae</taxon>
        <taxon>Amblyomminae</taxon>
        <taxon>Amblyomma</taxon>
    </lineage>
</organism>
<feature type="domain" description="DUF7044" evidence="3">
    <location>
        <begin position="26"/>
        <end position="106"/>
    </location>
</feature>
<evidence type="ECO:0000259" key="2">
    <source>
        <dbReference type="Pfam" id="PF23069"/>
    </source>
</evidence>
<evidence type="ECO:0000256" key="1">
    <source>
        <dbReference type="SAM" id="SignalP"/>
    </source>
</evidence>
<feature type="signal peptide" evidence="1">
    <location>
        <begin position="1"/>
        <end position="24"/>
    </location>
</feature>
<reference evidence="4 5" key="1">
    <citation type="journal article" date="2023" name="Arcadia Sci">
        <title>De novo assembly of a long-read Amblyomma americanum tick genome.</title>
        <authorList>
            <person name="Chou S."/>
            <person name="Poskanzer K.E."/>
            <person name="Rollins M."/>
            <person name="Thuy-Boun P.S."/>
        </authorList>
    </citation>
    <scope>NUCLEOTIDE SEQUENCE [LARGE SCALE GENOMIC DNA]</scope>
    <source>
        <strain evidence="4">F_SG_1</strain>
        <tissue evidence="4">Salivary glands</tissue>
    </source>
</reference>
<dbReference type="Pfam" id="PF23069">
    <property type="entry name" value="DUF7042"/>
    <property type="match status" value="1"/>
</dbReference>
<sequence length="527" mass="56633">MAGRVLVRALPLLLVQYYCAVCSADGCDFPASWWGEWFLQGARGPVRINRTHLSGRGRCIEGHDSKFLLAEASCVRCLGISAKHANVLQYKETPCSHFTSHAAVCAEFAGDASLYSLFRLNGSAEECPLQGPLRFKYNQGSGDCANPESHLESCTEPSQLLLRFQACTSVLGSESREEQLTCLASWKEGSVRYLVGRLVHAAAKTDADRLRCFAYEHIAADGGWLVAQSGDATCDALSGATEGSRTLRLWPPAATGAGQACSWPTWFSLATWQPLQAGSAPLRVLAPDVLLLGTTRLRCLKPLPELGDPPESRFHVQATYECTIKQRCLGLLQKAAHVVELRLGDCDQPAKPLTLVQHQEQQQAPGGGGGGGSCGPLLGRLFLLPPTPPAGAGALLLPAQGCSGRPVLSSGCGYHQDQLQLLLGCGSDIHRFECHGSWEENGTRLLVASALASRRHYCIAVSAQRVQFAESPPACVRNLPWPWVSFNLTHTDDCGADDSAATAAHWPTSVLLLLLLPLHLAPSWVLS</sequence>
<evidence type="ECO:0000313" key="5">
    <source>
        <dbReference type="Proteomes" id="UP001321473"/>
    </source>
</evidence>
<dbReference type="AlphaFoldDB" id="A0AAQ4EF35"/>
<dbReference type="EMBL" id="JARKHS020016943">
    <property type="protein sequence ID" value="KAK8773415.1"/>
    <property type="molecule type" value="Genomic_DNA"/>
</dbReference>
<dbReference type="PANTHER" id="PTHR22255:SF9">
    <property type="entry name" value="LP06548P"/>
    <property type="match status" value="1"/>
</dbReference>
<proteinExistence type="predicted"/>
<feature type="chain" id="PRO_5042821273" description="Secreted peptide" evidence="1">
    <location>
        <begin position="25"/>
        <end position="527"/>
    </location>
</feature>
<dbReference type="Pfam" id="PF23071">
    <property type="entry name" value="DUF7044"/>
    <property type="match status" value="1"/>
</dbReference>
<keyword evidence="5" id="KW-1185">Reference proteome</keyword>
<keyword evidence="1" id="KW-0732">Signal</keyword>
<protein>
    <recommendedName>
        <fullName evidence="6">Secreted peptide</fullName>
    </recommendedName>
</protein>
<gene>
    <name evidence="4" type="ORF">V5799_012051</name>
</gene>
<comment type="caution">
    <text evidence="4">The sequence shown here is derived from an EMBL/GenBank/DDBJ whole genome shotgun (WGS) entry which is preliminary data.</text>
</comment>
<dbReference type="PANTHER" id="PTHR22255">
    <property type="entry name" value="LP06548P"/>
    <property type="match status" value="1"/>
</dbReference>
<dbReference type="InterPro" id="IPR055470">
    <property type="entry name" value="DUF7042"/>
</dbReference>
<evidence type="ECO:0000259" key="3">
    <source>
        <dbReference type="Pfam" id="PF23071"/>
    </source>
</evidence>